<feature type="compositionally biased region" description="Polar residues" evidence="1">
    <location>
        <begin position="425"/>
        <end position="434"/>
    </location>
</feature>
<evidence type="ECO:0000313" key="4">
    <source>
        <dbReference type="Proteomes" id="UP000837801"/>
    </source>
</evidence>
<dbReference type="AlphaFoldDB" id="A0A9P0QP85"/>
<dbReference type="EMBL" id="CAKXYY010000006">
    <property type="protein sequence ID" value="CAH2352351.1"/>
    <property type="molecule type" value="Genomic_DNA"/>
</dbReference>
<dbReference type="Pfam" id="PF23305">
    <property type="entry name" value="DUF7082"/>
    <property type="match status" value="1"/>
</dbReference>
<feature type="compositionally biased region" description="Basic and acidic residues" evidence="1">
    <location>
        <begin position="258"/>
        <end position="272"/>
    </location>
</feature>
<sequence>MATNANELVSAAPKALTSSAASLYPKAPEVNGAARVFDNSAYNNYHMPTMIRTSNVPVDFVRQNPQDAMLQVELLMNSDITDMTLNWTKQEKADQRRLVVFKFEKLSLTKFEIDFRSIKKNDFNPNLPIISCIYWKEQGFHIVTSVDIVVILEYLIQQSFSIEEKNRIRRNLQSLKPMTVSRNNKKFDRFFSMLMKMEDPRPRNIEKDIKVFKWNDLLNALEKVTSKYSPNLEHKANLKYIKQSPSNQAINIVSPDPNKARDRNIRKSHGEAGSKANETAAEPFPFLPNERLKVLKRKTNHGSSLNQIGTKRKNELFQHALKPTDPVPLKNAFEDKFKSKDIDPLKNVDFKRKEQVESTGEIAGNDNQIRSLLHEDRLESYTASPKSGSRKSVRLSIPSTAEYHIVSSPGSSSDELGSDSGNSGPSTKPASISSRSGHLYDALYNNKSSYSENITMTSSTSTDFKASAITPPYRALSTHDHQYPMKTSLYSGEERGGQQFSYGSQPLHTNIIQSHESSPYQLKNTVPVAYPANDNPMNVADKSVPTADLNLERKSFDNNEKPKLPTLSTLLPSLNLTSSAPPMTSAPKSYVPSPLPVYDSAGSYHLPPAQTPNNPSCKKFI</sequence>
<evidence type="ECO:0000313" key="3">
    <source>
        <dbReference type="EMBL" id="CAH2352351.1"/>
    </source>
</evidence>
<dbReference type="PANTHER" id="PTHR39463">
    <property type="entry name" value="MEDUSA"/>
    <property type="match status" value="1"/>
</dbReference>
<organism evidence="3 4">
    <name type="scientific">[Candida] railenensis</name>
    <dbReference type="NCBI Taxonomy" id="45579"/>
    <lineage>
        <taxon>Eukaryota</taxon>
        <taxon>Fungi</taxon>
        <taxon>Dikarya</taxon>
        <taxon>Ascomycota</taxon>
        <taxon>Saccharomycotina</taxon>
        <taxon>Pichiomycetes</taxon>
        <taxon>Debaryomycetaceae</taxon>
        <taxon>Kurtzmaniella</taxon>
    </lineage>
</organism>
<evidence type="ECO:0000256" key="1">
    <source>
        <dbReference type="SAM" id="MobiDB-lite"/>
    </source>
</evidence>
<comment type="caution">
    <text evidence="3">The sequence shown here is derived from an EMBL/GenBank/DDBJ whole genome shotgun (WGS) entry which is preliminary data.</text>
</comment>
<dbReference type="OrthoDB" id="1751210at2759"/>
<feature type="region of interest" description="Disordered" evidence="1">
    <location>
        <begin position="404"/>
        <end position="434"/>
    </location>
</feature>
<protein>
    <recommendedName>
        <fullName evidence="2">DUF7082 domain-containing protein</fullName>
    </recommendedName>
</protein>
<proteinExistence type="predicted"/>
<feature type="domain" description="DUF7082" evidence="2">
    <location>
        <begin position="72"/>
        <end position="224"/>
    </location>
</feature>
<dbReference type="InterPro" id="IPR055509">
    <property type="entry name" value="DUF7082"/>
</dbReference>
<keyword evidence="4" id="KW-1185">Reference proteome</keyword>
<dbReference type="GO" id="GO:0005634">
    <property type="term" value="C:nucleus"/>
    <property type="evidence" value="ECO:0007669"/>
    <property type="project" value="TreeGrafter"/>
</dbReference>
<dbReference type="Proteomes" id="UP000837801">
    <property type="component" value="Unassembled WGS sequence"/>
</dbReference>
<reference evidence="3" key="1">
    <citation type="submission" date="2022-03" db="EMBL/GenBank/DDBJ databases">
        <authorList>
            <person name="Legras J.-L."/>
            <person name="Devillers H."/>
            <person name="Grondin C."/>
        </authorList>
    </citation>
    <scope>NUCLEOTIDE SEQUENCE</scope>
    <source>
        <strain evidence="3">CLIB 1423</strain>
    </source>
</reference>
<accession>A0A9P0QP85</accession>
<evidence type="ECO:0000259" key="2">
    <source>
        <dbReference type="Pfam" id="PF23305"/>
    </source>
</evidence>
<feature type="region of interest" description="Disordered" evidence="1">
    <location>
        <begin position="249"/>
        <end position="282"/>
    </location>
</feature>
<gene>
    <name evidence="3" type="ORF">CLIB1423_06S04456</name>
</gene>
<feature type="compositionally biased region" description="Low complexity" evidence="1">
    <location>
        <begin position="407"/>
        <end position="424"/>
    </location>
</feature>
<dbReference type="PANTHER" id="PTHR39463:SF1">
    <property type="entry name" value="MEDUSA"/>
    <property type="match status" value="1"/>
</dbReference>
<name>A0A9P0QP85_9ASCO</name>